<comment type="subcellular location">
    <subcellularLocation>
        <location evidence="1 19">Cell inner membrane</location>
    </subcellularLocation>
</comment>
<dbReference type="InterPro" id="IPR050597">
    <property type="entry name" value="Cytochrome_c_Oxidase_Subunit"/>
</dbReference>
<evidence type="ECO:0000256" key="16">
    <source>
        <dbReference type="ARBA" id="ARBA00023004"/>
    </source>
</evidence>
<dbReference type="InterPro" id="IPR004678">
    <property type="entry name" value="Cyt_c_oxidase_cbb3_su3"/>
</dbReference>
<evidence type="ECO:0000256" key="8">
    <source>
        <dbReference type="ARBA" id="ARBA00022660"/>
    </source>
</evidence>
<keyword evidence="14 23" id="KW-1133">Transmembrane helix</keyword>
<evidence type="ECO:0000256" key="14">
    <source>
        <dbReference type="ARBA" id="ARBA00022989"/>
    </source>
</evidence>
<evidence type="ECO:0000256" key="1">
    <source>
        <dbReference type="ARBA" id="ARBA00004533"/>
    </source>
</evidence>
<dbReference type="GO" id="GO:0020037">
    <property type="term" value="F:heme binding"/>
    <property type="evidence" value="ECO:0007669"/>
    <property type="project" value="InterPro"/>
</dbReference>
<keyword evidence="17 19" id="KW-0406">Ion transport</keyword>
<dbReference type="Pfam" id="PF14715">
    <property type="entry name" value="FixP_N"/>
    <property type="match status" value="1"/>
</dbReference>
<dbReference type="UniPathway" id="UPA00705"/>
<sequence>MKPEIDPVSGRETTGHEWNGIKELNSPMPKAFNIWLWASIAVSVLMWVLYPSFPTVHSFLGGSLGYSSRSAVNEAVADGLRTRAEAFSVFEHEDIAELAADQTLRPQFEDQIGVLFRDNCAACHGRDAAGQKGFPNLSDNHWLWSGTPADIEYTLQVGINSSNEDTRYAEMPAFGREEMLEKTEISDVIDFVLSLTEAAHDTGAAQRGQVVFADNCASCHGEDAAGGLENGAPNLTDDTWIYGGTRSDLEKTLKQGRAGVMPAWAGRLSDAEIRQLTLYVLWQGQPDGDS</sequence>
<evidence type="ECO:0000259" key="24">
    <source>
        <dbReference type="PROSITE" id="PS51007"/>
    </source>
</evidence>
<protein>
    <recommendedName>
        <fullName evidence="19">Cbb3-type cytochrome c oxidase subunit</fullName>
    </recommendedName>
</protein>
<evidence type="ECO:0000256" key="11">
    <source>
        <dbReference type="ARBA" id="ARBA00022737"/>
    </source>
</evidence>
<dbReference type="GO" id="GO:0005886">
    <property type="term" value="C:plasma membrane"/>
    <property type="evidence" value="ECO:0007669"/>
    <property type="project" value="UniProtKB-SubCell"/>
</dbReference>
<evidence type="ECO:0000256" key="10">
    <source>
        <dbReference type="ARBA" id="ARBA00022723"/>
    </source>
</evidence>
<comment type="similarity">
    <text evidence="3 19">Belongs to the CcoP / FixP family.</text>
</comment>
<keyword evidence="16 19" id="KW-0408">Iron</keyword>
<feature type="binding site" description="axial binding residue" evidence="20">
    <location>
        <position position="171"/>
    </location>
    <ligand>
        <name>heme c</name>
        <dbReference type="ChEBI" id="CHEBI:61717"/>
        <label>2</label>
    </ligand>
    <ligandPart>
        <name>Fe</name>
        <dbReference type="ChEBI" id="CHEBI:18248"/>
    </ligandPart>
</feature>
<evidence type="ECO:0000256" key="6">
    <source>
        <dbReference type="ARBA" id="ARBA00022519"/>
    </source>
</evidence>
<dbReference type="InterPro" id="IPR009056">
    <property type="entry name" value="Cyt_c-like_dom"/>
</dbReference>
<gene>
    <name evidence="25" type="primary">fixP</name>
    <name evidence="25" type="ORF">TRM7557_01896</name>
</gene>
<feature type="binding site" description="covalent" evidence="21">
    <location>
        <position position="219"/>
    </location>
    <ligand>
        <name>heme c</name>
        <dbReference type="ChEBI" id="CHEBI:61717"/>
        <label>2</label>
    </ligand>
</feature>
<dbReference type="PANTHER" id="PTHR33751">
    <property type="entry name" value="CBB3-TYPE CYTOCHROME C OXIDASE SUBUNIT FIXP"/>
    <property type="match status" value="1"/>
</dbReference>
<dbReference type="AlphaFoldDB" id="A0A0P1GAE0"/>
<dbReference type="Pfam" id="PF00034">
    <property type="entry name" value="Cytochrom_C"/>
    <property type="match status" value="1"/>
</dbReference>
<keyword evidence="13 19" id="KW-0249">Electron transport</keyword>
<feature type="binding site" description="covalent" evidence="21">
    <location>
        <position position="120"/>
    </location>
    <ligand>
        <name>heme c</name>
        <dbReference type="ChEBI" id="CHEBI:61717"/>
        <label>1</label>
    </ligand>
</feature>
<dbReference type="PRINTS" id="PR00605">
    <property type="entry name" value="CYTCHROMECIC"/>
</dbReference>
<dbReference type="Pfam" id="PF13442">
    <property type="entry name" value="Cytochrome_CBB3"/>
    <property type="match status" value="1"/>
</dbReference>
<feature type="binding site" description="covalent" evidence="21">
    <location>
        <position position="216"/>
    </location>
    <ligand>
        <name>heme c</name>
        <dbReference type="ChEBI" id="CHEBI:61717"/>
        <label>2</label>
    </ligand>
</feature>
<keyword evidence="4 19" id="KW-0813">Transport</keyword>
<comment type="cofactor">
    <cofactor evidence="19 21">
        <name>heme c</name>
        <dbReference type="ChEBI" id="CHEBI:61717"/>
    </cofactor>
    <text evidence="19 21">Binds 2 heme C groups per subunit.</text>
</comment>
<evidence type="ECO:0000256" key="22">
    <source>
        <dbReference type="SAM" id="MobiDB-lite"/>
    </source>
</evidence>
<keyword evidence="7 19" id="KW-0349">Heme</keyword>
<evidence type="ECO:0000256" key="4">
    <source>
        <dbReference type="ARBA" id="ARBA00022448"/>
    </source>
</evidence>
<dbReference type="GO" id="GO:0009055">
    <property type="term" value="F:electron transfer activity"/>
    <property type="evidence" value="ECO:0007669"/>
    <property type="project" value="InterPro"/>
</dbReference>
<dbReference type="RefSeq" id="WP_058289962.1">
    <property type="nucleotide sequence ID" value="NZ_CYSD01000031.1"/>
</dbReference>
<dbReference type="PROSITE" id="PS51007">
    <property type="entry name" value="CYTC"/>
    <property type="match status" value="2"/>
</dbReference>
<comment type="subunit">
    <text evidence="19">Component of the cbb3-type cytochrome c oxidase.</text>
</comment>
<reference evidence="25 26" key="1">
    <citation type="submission" date="2015-09" db="EMBL/GenBank/DDBJ databases">
        <authorList>
            <consortium name="Swine Surveillance"/>
        </authorList>
    </citation>
    <scope>NUCLEOTIDE SEQUENCE [LARGE SCALE GENOMIC DNA]</scope>
    <source>
        <strain evidence="25 26">CECT 7557</strain>
    </source>
</reference>
<evidence type="ECO:0000256" key="5">
    <source>
        <dbReference type="ARBA" id="ARBA00022475"/>
    </source>
</evidence>
<dbReference type="PIRSF" id="PIRSF000006">
    <property type="entry name" value="Cbb3-Cox_fixP"/>
    <property type="match status" value="1"/>
</dbReference>
<evidence type="ECO:0000256" key="7">
    <source>
        <dbReference type="ARBA" id="ARBA00022617"/>
    </source>
</evidence>
<evidence type="ECO:0000256" key="2">
    <source>
        <dbReference type="ARBA" id="ARBA00004673"/>
    </source>
</evidence>
<feature type="region of interest" description="Disordered" evidence="22">
    <location>
        <begin position="1"/>
        <end position="20"/>
    </location>
</feature>
<dbReference type="OrthoDB" id="9811281at2"/>
<keyword evidence="5 19" id="KW-1003">Cell membrane</keyword>
<evidence type="ECO:0000256" key="20">
    <source>
        <dbReference type="PIRSR" id="PIRSR000006-1"/>
    </source>
</evidence>
<feature type="binding site" description="covalent" evidence="21">
    <location>
        <position position="123"/>
    </location>
    <ligand>
        <name>heme c</name>
        <dbReference type="ChEBI" id="CHEBI:61717"/>
        <label>1</label>
    </ligand>
</feature>
<dbReference type="PANTHER" id="PTHR33751:SF1">
    <property type="entry name" value="CBB3-TYPE CYTOCHROME C OXIDASE SUBUNIT FIXP"/>
    <property type="match status" value="1"/>
</dbReference>
<evidence type="ECO:0000256" key="13">
    <source>
        <dbReference type="ARBA" id="ARBA00022982"/>
    </source>
</evidence>
<evidence type="ECO:0000256" key="19">
    <source>
        <dbReference type="PIRNR" id="PIRNR000006"/>
    </source>
</evidence>
<keyword evidence="8 19" id="KW-0679">Respiratory chain</keyword>
<dbReference type="InterPro" id="IPR032858">
    <property type="entry name" value="CcoP_N"/>
</dbReference>
<evidence type="ECO:0000256" key="23">
    <source>
        <dbReference type="SAM" id="Phobius"/>
    </source>
</evidence>
<keyword evidence="18 19" id="KW-0472">Membrane</keyword>
<dbReference type="NCBIfam" id="TIGR00782">
    <property type="entry name" value="ccoP"/>
    <property type="match status" value="1"/>
</dbReference>
<keyword evidence="11" id="KW-0677">Repeat</keyword>
<dbReference type="Gene3D" id="6.10.280.130">
    <property type="match status" value="1"/>
</dbReference>
<dbReference type="GO" id="GO:0006119">
    <property type="term" value="P:oxidative phosphorylation"/>
    <property type="evidence" value="ECO:0007669"/>
    <property type="project" value="UniProtKB-UniPathway"/>
</dbReference>
<dbReference type="GO" id="GO:0005506">
    <property type="term" value="F:iron ion binding"/>
    <property type="evidence" value="ECO:0007669"/>
    <property type="project" value="InterPro"/>
</dbReference>
<evidence type="ECO:0000256" key="17">
    <source>
        <dbReference type="ARBA" id="ARBA00023065"/>
    </source>
</evidence>
<proteinExistence type="inferred from homology"/>
<dbReference type="Gene3D" id="1.10.760.10">
    <property type="entry name" value="Cytochrome c-like domain"/>
    <property type="match status" value="2"/>
</dbReference>
<dbReference type="SUPFAM" id="SSF46626">
    <property type="entry name" value="Cytochrome c"/>
    <property type="match status" value="2"/>
</dbReference>
<dbReference type="Proteomes" id="UP000052022">
    <property type="component" value="Unassembled WGS sequence"/>
</dbReference>
<feature type="domain" description="Cytochrome c" evidence="24">
    <location>
        <begin position="203"/>
        <end position="284"/>
    </location>
</feature>
<accession>A0A0P1GAE0</accession>
<feature type="binding site" description="axial binding residue" evidence="20">
    <location>
        <position position="220"/>
    </location>
    <ligand>
        <name>heme c</name>
        <dbReference type="ChEBI" id="CHEBI:61717"/>
        <label>2</label>
    </ligand>
    <ligandPart>
        <name>Fe</name>
        <dbReference type="ChEBI" id="CHEBI:18248"/>
    </ligandPart>
</feature>
<evidence type="ECO:0000313" key="25">
    <source>
        <dbReference type="EMBL" id="CUH78469.1"/>
    </source>
</evidence>
<keyword evidence="6 19" id="KW-0997">Cell inner membrane</keyword>
<feature type="transmembrane region" description="Helical" evidence="23">
    <location>
        <begin position="32"/>
        <end position="50"/>
    </location>
</feature>
<dbReference type="STRING" id="928856.SAMN04488049_10867"/>
<evidence type="ECO:0000256" key="3">
    <source>
        <dbReference type="ARBA" id="ARBA00006113"/>
    </source>
</evidence>
<feature type="binding site" description="axial binding residue" evidence="20">
    <location>
        <position position="261"/>
    </location>
    <ligand>
        <name>heme c</name>
        <dbReference type="ChEBI" id="CHEBI:61717"/>
        <label>1</label>
    </ligand>
    <ligandPart>
        <name>Fe</name>
        <dbReference type="ChEBI" id="CHEBI:18248"/>
    </ligandPart>
</feature>
<dbReference type="GO" id="GO:1902600">
    <property type="term" value="P:proton transmembrane transport"/>
    <property type="evidence" value="ECO:0007669"/>
    <property type="project" value="UniProtKB-KW"/>
</dbReference>
<dbReference type="InterPro" id="IPR008168">
    <property type="entry name" value="Cyt_C_IC"/>
</dbReference>
<keyword evidence="9 23" id="KW-0812">Transmembrane</keyword>
<name>A0A0P1GAE0_9RHOB</name>
<keyword evidence="10 19" id="KW-0479">Metal-binding</keyword>
<comment type="function">
    <text evidence="19">C-type cytochrome. Part of the cbb3-type cytochrome c oxidase complex.</text>
</comment>
<dbReference type="InterPro" id="IPR038414">
    <property type="entry name" value="CcoP_N_sf"/>
</dbReference>
<organism evidence="25 26">
    <name type="scientific">Tritonibacter multivorans</name>
    <dbReference type="NCBI Taxonomy" id="928856"/>
    <lineage>
        <taxon>Bacteria</taxon>
        <taxon>Pseudomonadati</taxon>
        <taxon>Pseudomonadota</taxon>
        <taxon>Alphaproteobacteria</taxon>
        <taxon>Rhodobacterales</taxon>
        <taxon>Paracoccaceae</taxon>
        <taxon>Tritonibacter</taxon>
    </lineage>
</organism>
<keyword evidence="26" id="KW-1185">Reference proteome</keyword>
<evidence type="ECO:0000256" key="15">
    <source>
        <dbReference type="ARBA" id="ARBA00023002"/>
    </source>
</evidence>
<evidence type="ECO:0000256" key="9">
    <source>
        <dbReference type="ARBA" id="ARBA00022692"/>
    </source>
</evidence>
<evidence type="ECO:0000313" key="26">
    <source>
        <dbReference type="Proteomes" id="UP000052022"/>
    </source>
</evidence>
<evidence type="ECO:0000256" key="12">
    <source>
        <dbReference type="ARBA" id="ARBA00022781"/>
    </source>
</evidence>
<feature type="binding site" description="axial binding residue" evidence="20">
    <location>
        <position position="124"/>
    </location>
    <ligand>
        <name>heme c</name>
        <dbReference type="ChEBI" id="CHEBI:61717"/>
        <label>1</label>
    </ligand>
    <ligandPart>
        <name>Fe</name>
        <dbReference type="ChEBI" id="CHEBI:18248"/>
    </ligandPart>
</feature>
<dbReference type="InterPro" id="IPR036909">
    <property type="entry name" value="Cyt_c-like_dom_sf"/>
</dbReference>
<keyword evidence="15 19" id="KW-0560">Oxidoreductase</keyword>
<keyword evidence="12 19" id="KW-0375">Hydrogen ion transport</keyword>
<comment type="pathway">
    <text evidence="2 19">Energy metabolism; oxidative phosphorylation.</text>
</comment>
<dbReference type="EMBL" id="CYSD01000031">
    <property type="protein sequence ID" value="CUH78469.1"/>
    <property type="molecule type" value="Genomic_DNA"/>
</dbReference>
<evidence type="ECO:0000256" key="21">
    <source>
        <dbReference type="PIRSR" id="PIRSR000006-2"/>
    </source>
</evidence>
<feature type="domain" description="Cytochrome c" evidence="24">
    <location>
        <begin position="107"/>
        <end position="196"/>
    </location>
</feature>
<dbReference type="GO" id="GO:0016491">
    <property type="term" value="F:oxidoreductase activity"/>
    <property type="evidence" value="ECO:0007669"/>
    <property type="project" value="UniProtKB-KW"/>
</dbReference>
<evidence type="ECO:0000256" key="18">
    <source>
        <dbReference type="ARBA" id="ARBA00023136"/>
    </source>
</evidence>